<feature type="domain" description="FIIND" evidence="11">
    <location>
        <begin position="754"/>
        <end position="1032"/>
    </location>
</feature>
<dbReference type="FunFam" id="1.10.533.10:FF:000013">
    <property type="entry name" value="Apoptosis-associated speck-like protein containing a CARD"/>
    <property type="match status" value="1"/>
</dbReference>
<dbReference type="Gene3D" id="1.10.533.10">
    <property type="entry name" value="Death Domain, Fas"/>
    <property type="match status" value="8"/>
</dbReference>
<dbReference type="PROSITE" id="PS50824">
    <property type="entry name" value="DAPIN"/>
    <property type="match status" value="3"/>
</dbReference>
<feature type="domain" description="CARD" evidence="9">
    <location>
        <begin position="10"/>
        <end position="94"/>
    </location>
</feature>
<dbReference type="RefSeq" id="XP_050931904.1">
    <property type="nucleotide sequence ID" value="XM_051075947.1"/>
</dbReference>
<dbReference type="Pfam" id="PF23679">
    <property type="entry name" value="UPA-FIIND"/>
    <property type="match status" value="1"/>
</dbReference>
<evidence type="ECO:0000313" key="12">
    <source>
        <dbReference type="Proteomes" id="UP000694890"/>
    </source>
</evidence>
<feature type="domain" description="DED" evidence="8">
    <location>
        <begin position="436"/>
        <end position="520"/>
    </location>
</feature>
<evidence type="ECO:0000259" key="10">
    <source>
        <dbReference type="PROSITE" id="PS50824"/>
    </source>
</evidence>
<feature type="domain" description="CARD" evidence="9">
    <location>
        <begin position="1027"/>
        <end position="1118"/>
    </location>
</feature>
<evidence type="ECO:0000256" key="1">
    <source>
        <dbReference type="ARBA" id="ARBA00004110"/>
    </source>
</evidence>
<dbReference type="GO" id="GO:0061702">
    <property type="term" value="C:canonical inflammasome complex"/>
    <property type="evidence" value="ECO:0007669"/>
    <property type="project" value="UniProtKB-SubCell"/>
</dbReference>
<feature type="domain" description="Pyrin" evidence="10">
    <location>
        <begin position="542"/>
        <end position="634"/>
    </location>
</feature>
<comment type="subcellular location">
    <subcellularLocation>
        <location evidence="1">Inflammasome</location>
    </subcellularLocation>
</comment>
<dbReference type="GO" id="GO:0045087">
    <property type="term" value="P:innate immune response"/>
    <property type="evidence" value="ECO:0007669"/>
    <property type="project" value="UniProtKB-KW"/>
</dbReference>
<dbReference type="KEGG" id="lcf:108899588"/>
<dbReference type="GO" id="GO:0006954">
    <property type="term" value="P:inflammatory response"/>
    <property type="evidence" value="ECO:0007669"/>
    <property type="project" value="UniProtKB-KW"/>
</dbReference>
<name>A0AAJ8DV13_LATCA</name>
<dbReference type="PROSITE" id="PS51830">
    <property type="entry name" value="FIIND"/>
    <property type="match status" value="1"/>
</dbReference>
<dbReference type="GeneID" id="108899588"/>
<dbReference type="InterPro" id="IPR033516">
    <property type="entry name" value="CARD8/ASC/NALP1_CARD"/>
</dbReference>
<evidence type="ECO:0000313" key="13">
    <source>
        <dbReference type="RefSeq" id="XP_050931904.1"/>
    </source>
</evidence>
<dbReference type="InterPro" id="IPR011029">
    <property type="entry name" value="DEATH-like_dom_sf"/>
</dbReference>
<accession>A0AAJ8DV13</accession>
<sequence>MAEGRCTEFFVDKHQEELIQRVTNITPVIEALVSRKVINKKSYDEIMSIPDTEGRMRALYSGPLKVGGGQGKRIFYNILETHEPYLLDYLKKTKCENTLDKVQVETMTMKTLLLETLNELSFGEFDEFKARVKLEKGFPLISKSRMTKANRKDAVELMVETFSHECVEVTMDVFMDMNRTDLLQRLSDVSLGTEAKHSADEQWTTLIQREETMASVIELLLETLIDLSDRELQFLKKVLLNHDPHQRHFSDIPWGLLMMADLQNTVALVVQIYGQQSVEEMKKVLKRMNRTDLVERLCDSSSGAKKKNSVDKHLFPLIHKVATMIAVKELLLETLTGLSRSELKKFKWLLQLTCFQKELPYISWRQLQRADSAGIVNLMVEMCSQQSVEVTREIFMDMNRTDLVQRLSETSSGLKEKLSVDECCSAWIQKEETMTSVIELLLETLADLSDKEIKDFKQILLSQIPFHRSYSDSQWRLLVVADLQDTVLLMVQNYGQQSVEETKTVLRKMKRTDLVQRLSDSSSGATKKPSVDERCSALIQKVAKIAAVKQLLLETLNDLSHEELEKFKKVLQLVVVEWCLPDISWMSCHTADRVEIADLMVETYGHQSVEVTKKVFMNINRTDLVQRLSETSSTPKEKHSGDEHRPAQSERVKQILLETLNDLSHKELEKFRRLLQFTYFQKNLPQIPWSQLNMADGGQIVDLMVKRCGHQSVEVTMEVFMDMNRTDLVQRLSESLRGSSGSLELAECGSSMQESSDWTKLEPEVNSTDADETPTYSLQSEAGNFECSVSALRWVCKEKVSLKYQFWSWEGHMERMASRRYMPAGPLMDISVISGKLDEVYLPHWICVEDNPSILDRFAVLHIDDCGDVVEKVSEVTPSHVKLSEPVFSPRAVLMKAGLPVKINCNVLIYKTNTAFLTLHVYLIPCDPGLQQAMDKRELSFGYKIIRKPHPEKSLKMQERFILTADLDSAEIYPEKLKLRYESRNPNFFEMFIENPHTNFKLSLTKEDEPQPVWTCVIRKDEYQSTGQKQGKHFVDEHQCDLIDRVSNIGPILDNLLKDGVIQQEDYDQIRAIPTTQEKMRKLYGGPLKAGGHESKDIFYRTLEEKEPCLISDLNRNES</sequence>
<dbReference type="InterPro" id="IPR001315">
    <property type="entry name" value="CARD"/>
</dbReference>
<keyword evidence="2" id="KW-0963">Cytoplasm</keyword>
<dbReference type="PANTHER" id="PTHR46985">
    <property type="entry name" value="NACHT, LRR AND PYD DOMAINS-CONTAINING PROTEIN 1"/>
    <property type="match status" value="1"/>
</dbReference>
<proteinExistence type="predicted"/>
<evidence type="ECO:0000259" key="9">
    <source>
        <dbReference type="PROSITE" id="PS50209"/>
    </source>
</evidence>
<feature type="compositionally biased region" description="Basic and acidic residues" evidence="7">
    <location>
        <begin position="635"/>
        <end position="649"/>
    </location>
</feature>
<dbReference type="CDD" id="cd08330">
    <property type="entry name" value="CARD_ASC_NALP1"/>
    <property type="match status" value="1"/>
</dbReference>
<keyword evidence="3" id="KW-0399">Innate immunity</keyword>
<keyword evidence="5" id="KW-0395">Inflammatory response</keyword>
<dbReference type="InterPro" id="IPR025307">
    <property type="entry name" value="FIIND_dom"/>
</dbReference>
<evidence type="ECO:0000256" key="7">
    <source>
        <dbReference type="SAM" id="MobiDB-lite"/>
    </source>
</evidence>
<evidence type="ECO:0000256" key="4">
    <source>
        <dbReference type="ARBA" id="ARBA00022859"/>
    </source>
</evidence>
<evidence type="ECO:0000256" key="2">
    <source>
        <dbReference type="ARBA" id="ARBA00022490"/>
    </source>
</evidence>
<dbReference type="Pfam" id="PF00619">
    <property type="entry name" value="CARD"/>
    <property type="match status" value="2"/>
</dbReference>
<keyword evidence="4" id="KW-0391">Immunity</keyword>
<feature type="region of interest" description="Disordered" evidence="7">
    <location>
        <begin position="627"/>
        <end position="649"/>
    </location>
</feature>
<dbReference type="Pfam" id="PF02758">
    <property type="entry name" value="PYRIN"/>
    <property type="match status" value="6"/>
</dbReference>
<dbReference type="InterPro" id="IPR004020">
    <property type="entry name" value="DAPIN"/>
</dbReference>
<dbReference type="SMART" id="SM01289">
    <property type="entry name" value="PYRIN"/>
    <property type="match status" value="6"/>
</dbReference>
<dbReference type="SUPFAM" id="SSF47986">
    <property type="entry name" value="DEATH domain"/>
    <property type="match status" value="8"/>
</dbReference>
<dbReference type="InterPro" id="IPR051249">
    <property type="entry name" value="NLRP_Inflammasome"/>
</dbReference>
<protein>
    <submittedName>
        <fullName evidence="13">Uncharacterized protein LOC108899588 isoform X1</fullName>
    </submittedName>
</protein>
<gene>
    <name evidence="13" type="primary">LOC108899588</name>
</gene>
<dbReference type="GO" id="GO:0042981">
    <property type="term" value="P:regulation of apoptotic process"/>
    <property type="evidence" value="ECO:0007669"/>
    <property type="project" value="InterPro"/>
</dbReference>
<evidence type="ECO:0000259" key="8">
    <source>
        <dbReference type="PROSITE" id="PS50168"/>
    </source>
</evidence>
<organism evidence="12 13">
    <name type="scientific">Lates calcarifer</name>
    <name type="common">Barramundi</name>
    <name type="synonym">Holocentrus calcarifer</name>
    <dbReference type="NCBI Taxonomy" id="8187"/>
    <lineage>
        <taxon>Eukaryota</taxon>
        <taxon>Metazoa</taxon>
        <taxon>Chordata</taxon>
        <taxon>Craniata</taxon>
        <taxon>Vertebrata</taxon>
        <taxon>Euteleostomi</taxon>
        <taxon>Actinopterygii</taxon>
        <taxon>Neopterygii</taxon>
        <taxon>Teleostei</taxon>
        <taxon>Neoteleostei</taxon>
        <taxon>Acanthomorphata</taxon>
        <taxon>Carangaria</taxon>
        <taxon>Carangaria incertae sedis</taxon>
        <taxon>Centropomidae</taxon>
        <taxon>Lates</taxon>
    </lineage>
</organism>
<dbReference type="PROSITE" id="PS50168">
    <property type="entry name" value="DED"/>
    <property type="match status" value="1"/>
</dbReference>
<dbReference type="Pfam" id="PF13553">
    <property type="entry name" value="FIIND"/>
    <property type="match status" value="1"/>
</dbReference>
<dbReference type="PANTHER" id="PTHR46985:SF2">
    <property type="entry name" value="APOPTOSIS-ASSOCIATED SPECK-LIKE PROTEIN CONTAINING A CARD"/>
    <property type="match status" value="1"/>
</dbReference>
<evidence type="ECO:0000256" key="3">
    <source>
        <dbReference type="ARBA" id="ARBA00022588"/>
    </source>
</evidence>
<evidence type="ECO:0000259" key="11">
    <source>
        <dbReference type="PROSITE" id="PS51830"/>
    </source>
</evidence>
<feature type="domain" description="Pyrin" evidence="10">
    <location>
        <begin position="648"/>
        <end position="742"/>
    </location>
</feature>
<reference evidence="13" key="1">
    <citation type="submission" date="2025-08" db="UniProtKB">
        <authorList>
            <consortium name="RefSeq"/>
        </authorList>
    </citation>
    <scope>IDENTIFICATION</scope>
    <source>
        <tissue evidence="13">Brain</tissue>
    </source>
</reference>
<dbReference type="PROSITE" id="PS50209">
    <property type="entry name" value="CARD"/>
    <property type="match status" value="2"/>
</dbReference>
<dbReference type="Proteomes" id="UP000694890">
    <property type="component" value="Linkage group LG15"/>
</dbReference>
<feature type="domain" description="Pyrin" evidence="10">
    <location>
        <begin position="324"/>
        <end position="413"/>
    </location>
</feature>
<evidence type="ECO:0000256" key="6">
    <source>
        <dbReference type="ARBA" id="ARBA00023233"/>
    </source>
</evidence>
<evidence type="ECO:0000256" key="5">
    <source>
        <dbReference type="ARBA" id="ARBA00023198"/>
    </source>
</evidence>
<dbReference type="AlphaFoldDB" id="A0AAJ8DV13"/>
<dbReference type="InterPro" id="IPR001875">
    <property type="entry name" value="DED_dom"/>
</dbReference>
<keyword evidence="6" id="KW-1271">Inflammasome</keyword>